<feature type="non-terminal residue" evidence="1">
    <location>
        <position position="25"/>
    </location>
</feature>
<dbReference type="EMBL" id="FOAZ01000067">
    <property type="protein sequence ID" value="SEM82647.1"/>
    <property type="molecule type" value="Genomic_DNA"/>
</dbReference>
<name>A0A1H8BL88_STRJI</name>
<reference evidence="2" key="1">
    <citation type="submission" date="2016-10" db="EMBL/GenBank/DDBJ databases">
        <authorList>
            <person name="Varghese N."/>
        </authorList>
    </citation>
    <scope>NUCLEOTIDE SEQUENCE [LARGE SCALE GENOMIC DNA]</scope>
    <source>
        <strain evidence="2">DSM 45096 / BCRC 16803 / CGMCC 4.1857 / CIP 109030 / JCM 12277 / KCTC 19219 / NBRC 100920 / 33214</strain>
    </source>
</reference>
<dbReference type="Proteomes" id="UP000183015">
    <property type="component" value="Unassembled WGS sequence"/>
</dbReference>
<accession>A0A1H8BL88</accession>
<keyword evidence="2" id="KW-1185">Reference proteome</keyword>
<proteinExistence type="predicted"/>
<evidence type="ECO:0000313" key="2">
    <source>
        <dbReference type="Proteomes" id="UP000183015"/>
    </source>
</evidence>
<dbReference type="STRING" id="235985.SAMN05414137_16710"/>
<gene>
    <name evidence="1" type="ORF">SAMN05414137_16710</name>
</gene>
<protein>
    <submittedName>
        <fullName evidence="1">Uncharacterized protein</fullName>
    </submittedName>
</protein>
<organism evidence="1 2">
    <name type="scientific">Streptacidiphilus jiangxiensis</name>
    <dbReference type="NCBI Taxonomy" id="235985"/>
    <lineage>
        <taxon>Bacteria</taxon>
        <taxon>Bacillati</taxon>
        <taxon>Actinomycetota</taxon>
        <taxon>Actinomycetes</taxon>
        <taxon>Kitasatosporales</taxon>
        <taxon>Streptomycetaceae</taxon>
        <taxon>Streptacidiphilus</taxon>
    </lineage>
</organism>
<evidence type="ECO:0000313" key="1">
    <source>
        <dbReference type="EMBL" id="SEM82647.1"/>
    </source>
</evidence>
<dbReference type="AlphaFoldDB" id="A0A1H8BL88"/>
<sequence length="25" mass="2597">MAAPVALITRKGIHERYGVGASVVT</sequence>